<proteinExistence type="predicted"/>
<organism evidence="2 3">
    <name type="scientific">Acropora cervicornis</name>
    <name type="common">Staghorn coral</name>
    <dbReference type="NCBI Taxonomy" id="6130"/>
    <lineage>
        <taxon>Eukaryota</taxon>
        <taxon>Metazoa</taxon>
        <taxon>Cnidaria</taxon>
        <taxon>Anthozoa</taxon>
        <taxon>Hexacorallia</taxon>
        <taxon>Scleractinia</taxon>
        <taxon>Astrocoeniina</taxon>
        <taxon>Acroporidae</taxon>
        <taxon>Acropora</taxon>
    </lineage>
</organism>
<accession>A0AAD9QKD4</accession>
<reference evidence="2" key="2">
    <citation type="journal article" date="2023" name="Science">
        <title>Genomic signatures of disease resistance in endangered staghorn corals.</title>
        <authorList>
            <person name="Vollmer S.V."/>
            <person name="Selwyn J.D."/>
            <person name="Despard B.A."/>
            <person name="Roesel C.L."/>
        </authorList>
    </citation>
    <scope>NUCLEOTIDE SEQUENCE</scope>
    <source>
        <strain evidence="2">K2</strain>
    </source>
</reference>
<reference evidence="2" key="1">
    <citation type="journal article" date="2023" name="G3 (Bethesda)">
        <title>Whole genome assembly and annotation of the endangered Caribbean coral Acropora cervicornis.</title>
        <authorList>
            <person name="Selwyn J.D."/>
            <person name="Vollmer S.V."/>
        </authorList>
    </citation>
    <scope>NUCLEOTIDE SEQUENCE</scope>
    <source>
        <strain evidence="2">K2</strain>
    </source>
</reference>
<feature type="compositionally biased region" description="Polar residues" evidence="1">
    <location>
        <begin position="68"/>
        <end position="78"/>
    </location>
</feature>
<protein>
    <submittedName>
        <fullName evidence="2">Uncharacterized protein</fullName>
    </submittedName>
</protein>
<name>A0AAD9QKD4_ACRCE</name>
<comment type="caution">
    <text evidence="2">The sequence shown here is derived from an EMBL/GenBank/DDBJ whole genome shotgun (WGS) entry which is preliminary data.</text>
</comment>
<gene>
    <name evidence="2" type="ORF">P5673_014217</name>
</gene>
<sequence>MSRHKKPTTIAKNKTDYFFWSDDEVSDLVLQWAKKHRLKEMKNTVWESKSIGGKRVSTLKNSNDESDSNIQVEDNQTN</sequence>
<evidence type="ECO:0000313" key="2">
    <source>
        <dbReference type="EMBL" id="KAK2562540.1"/>
    </source>
</evidence>
<feature type="region of interest" description="Disordered" evidence="1">
    <location>
        <begin position="52"/>
        <end position="78"/>
    </location>
</feature>
<keyword evidence="3" id="KW-1185">Reference proteome</keyword>
<evidence type="ECO:0000313" key="3">
    <source>
        <dbReference type="Proteomes" id="UP001249851"/>
    </source>
</evidence>
<dbReference type="EMBL" id="JARQWQ010000028">
    <property type="protein sequence ID" value="KAK2562540.1"/>
    <property type="molecule type" value="Genomic_DNA"/>
</dbReference>
<dbReference type="Proteomes" id="UP001249851">
    <property type="component" value="Unassembled WGS sequence"/>
</dbReference>
<dbReference type="AlphaFoldDB" id="A0AAD9QKD4"/>
<evidence type="ECO:0000256" key="1">
    <source>
        <dbReference type="SAM" id="MobiDB-lite"/>
    </source>
</evidence>